<sequence>MQQHHKRKTAPSGVVVANPKAELSPIIFNPPKNKLLHGPLPTPTKAFNTRPLRRRHIASQSSLRSSTPARSSSIHAIGLDEERATRPSLPSPCHPLRHADDTLRHSACGTGTSAEARRSHLKSGGGDLILLRERPIVHHTCQPPHPKPAGKATPHRGRWVATLSLPPSLPAQPGMRVAHRWSPAKARAPPPPPSLRYPSRSSWDGADLDGPTAASTTTSRRRRRRHHRLVPPPAASTLSNRRRRCCRAAIAGASESATGRPDPGTAVPDPRPPPPPPKARRHPCRRRPPSPMAYSTLPTVRLRPSRRPSTPCRGCHDVRRRAFARSGRLHCGRRCALAGSSRLYHGRRVPQPTLFW</sequence>
<evidence type="ECO:0000313" key="2">
    <source>
        <dbReference type="EnsemblPlants" id="ORUFI02G24040.1"/>
    </source>
</evidence>
<protein>
    <submittedName>
        <fullName evidence="2">Uncharacterized protein</fullName>
    </submittedName>
</protein>
<dbReference type="OMA" id="RERPIVH"/>
<proteinExistence type="predicted"/>
<feature type="region of interest" description="Disordered" evidence="1">
    <location>
        <begin position="164"/>
        <end position="313"/>
    </location>
</feature>
<dbReference type="AlphaFoldDB" id="A0A0E0NHA2"/>
<dbReference type="Gramene" id="ORUFI02G24040.1">
    <property type="protein sequence ID" value="ORUFI02G24040.1"/>
    <property type="gene ID" value="ORUFI02G24040"/>
</dbReference>
<evidence type="ECO:0000313" key="3">
    <source>
        <dbReference type="Proteomes" id="UP000008022"/>
    </source>
</evidence>
<feature type="region of interest" description="Disordered" evidence="1">
    <location>
        <begin position="44"/>
        <end position="120"/>
    </location>
</feature>
<reference evidence="3" key="1">
    <citation type="submission" date="2013-06" db="EMBL/GenBank/DDBJ databases">
        <authorList>
            <person name="Zhao Q."/>
        </authorList>
    </citation>
    <scope>NUCLEOTIDE SEQUENCE</scope>
    <source>
        <strain evidence="3">cv. W1943</strain>
    </source>
</reference>
<reference evidence="2" key="2">
    <citation type="submission" date="2015-06" db="UniProtKB">
        <authorList>
            <consortium name="EnsemblPlants"/>
        </authorList>
    </citation>
    <scope>IDENTIFICATION</scope>
</reference>
<organism evidence="2 3">
    <name type="scientific">Oryza rufipogon</name>
    <name type="common">Brownbeard rice</name>
    <name type="synonym">Asian wild rice</name>
    <dbReference type="NCBI Taxonomy" id="4529"/>
    <lineage>
        <taxon>Eukaryota</taxon>
        <taxon>Viridiplantae</taxon>
        <taxon>Streptophyta</taxon>
        <taxon>Embryophyta</taxon>
        <taxon>Tracheophyta</taxon>
        <taxon>Spermatophyta</taxon>
        <taxon>Magnoliopsida</taxon>
        <taxon>Liliopsida</taxon>
        <taxon>Poales</taxon>
        <taxon>Poaceae</taxon>
        <taxon>BOP clade</taxon>
        <taxon>Oryzoideae</taxon>
        <taxon>Oryzeae</taxon>
        <taxon>Oryzinae</taxon>
        <taxon>Oryza</taxon>
    </lineage>
</organism>
<dbReference type="Proteomes" id="UP000008022">
    <property type="component" value="Unassembled WGS sequence"/>
</dbReference>
<evidence type="ECO:0000256" key="1">
    <source>
        <dbReference type="SAM" id="MobiDB-lite"/>
    </source>
</evidence>
<feature type="compositionally biased region" description="Basic residues" evidence="1">
    <location>
        <begin position="278"/>
        <end position="288"/>
    </location>
</feature>
<feature type="compositionally biased region" description="Low complexity" evidence="1">
    <location>
        <begin position="59"/>
        <end position="73"/>
    </location>
</feature>
<feature type="compositionally biased region" description="Basic residues" evidence="1">
    <location>
        <begin position="219"/>
        <end position="229"/>
    </location>
</feature>
<keyword evidence="3" id="KW-1185">Reference proteome</keyword>
<dbReference type="EnsemblPlants" id="ORUFI02G24040.1">
    <property type="protein sequence ID" value="ORUFI02G24040.1"/>
    <property type="gene ID" value="ORUFI02G24040"/>
</dbReference>
<dbReference type="HOGENOM" id="CLU_066756_0_0_1"/>
<name>A0A0E0NHA2_ORYRU</name>
<accession>A0A0E0NHA2</accession>